<proteinExistence type="inferred from homology"/>
<evidence type="ECO:0000256" key="5">
    <source>
        <dbReference type="ARBA" id="ARBA00022618"/>
    </source>
</evidence>
<dbReference type="Pfam" id="PF05103">
    <property type="entry name" value="DivIVA"/>
    <property type="match status" value="1"/>
</dbReference>
<evidence type="ECO:0000256" key="2">
    <source>
        <dbReference type="ARBA" id="ARBA00009008"/>
    </source>
</evidence>
<sequence>MTTTETSGTGGGARRLTPEQIRGARFTAGTMLHPGYDQAEVDRFREMVSAEVRTLVGERDDLHRQVAALQERVSGVVVPEPPSEQAVKILASAQQTADEYVAEAEDFSRQMTAEARDQYEEQLRRARENAGAIMQAAQEAAARLTVPTGGDGDSAGERTTAELEEQVAFLKAFAQACRAQLRAYLEALLTDVETEWGRVDPALAPEALTAAQAGRRPGGTVVPQTAFHGNSAAGPAEDAAEDADRVAPAGARATGS</sequence>
<evidence type="ECO:0000313" key="12">
    <source>
        <dbReference type="Proteomes" id="UP001233673"/>
    </source>
</evidence>
<dbReference type="NCBIfam" id="TIGR03544">
    <property type="entry name" value="DivI1A_domain"/>
    <property type="match status" value="1"/>
</dbReference>
<dbReference type="PANTHER" id="PTHR35794">
    <property type="entry name" value="CELL DIVISION PROTEIN DIVIVA"/>
    <property type="match status" value="1"/>
</dbReference>
<feature type="region of interest" description="Disordered" evidence="10">
    <location>
        <begin position="1"/>
        <end position="20"/>
    </location>
</feature>
<feature type="coiled-coil region" evidence="9">
    <location>
        <begin position="52"/>
        <end position="136"/>
    </location>
</feature>
<feature type="region of interest" description="Disordered" evidence="10">
    <location>
        <begin position="211"/>
        <end position="256"/>
    </location>
</feature>
<dbReference type="InterPro" id="IPR007793">
    <property type="entry name" value="DivIVA_fam"/>
</dbReference>
<evidence type="ECO:0000256" key="10">
    <source>
        <dbReference type="SAM" id="MobiDB-lite"/>
    </source>
</evidence>
<organism evidence="11 12">
    <name type="scientific">Blastococcus carthaginiensis</name>
    <dbReference type="NCBI Taxonomy" id="3050034"/>
    <lineage>
        <taxon>Bacteria</taxon>
        <taxon>Bacillati</taxon>
        <taxon>Actinomycetota</taxon>
        <taxon>Actinomycetes</taxon>
        <taxon>Geodermatophilales</taxon>
        <taxon>Geodermatophilaceae</taxon>
        <taxon>Blastococcus</taxon>
    </lineage>
</organism>
<protein>
    <recommendedName>
        <fullName evidence="3">Cell wall synthesis protein Wag31</fullName>
    </recommendedName>
    <alternativeName>
        <fullName evidence="8">Antigen 84</fullName>
    </alternativeName>
</protein>
<dbReference type="EMBL" id="JASNFN010000002">
    <property type="protein sequence ID" value="MDP5181745.1"/>
    <property type="molecule type" value="Genomic_DNA"/>
</dbReference>
<keyword evidence="12" id="KW-1185">Reference proteome</keyword>
<evidence type="ECO:0000256" key="6">
    <source>
        <dbReference type="ARBA" id="ARBA00023054"/>
    </source>
</evidence>
<feature type="compositionally biased region" description="Low complexity" evidence="10">
    <location>
        <begin position="246"/>
        <end position="256"/>
    </location>
</feature>
<evidence type="ECO:0000256" key="8">
    <source>
        <dbReference type="ARBA" id="ARBA00031737"/>
    </source>
</evidence>
<reference evidence="12" key="1">
    <citation type="submission" date="2023-05" db="EMBL/GenBank/DDBJ databases">
        <title>Draft genome of Pseudofrankia sp. BMG5.37.</title>
        <authorList>
            <person name="Gtari M."/>
            <person name="Ghodhbane F."/>
            <person name="Sbissi I."/>
        </authorList>
    </citation>
    <scope>NUCLEOTIDE SEQUENCE [LARGE SCALE GENOMIC DNA]</scope>
    <source>
        <strain evidence="12">BMG 814</strain>
    </source>
</reference>
<keyword evidence="5" id="KW-0132">Cell division</keyword>
<evidence type="ECO:0000256" key="4">
    <source>
        <dbReference type="ARBA" id="ARBA00022490"/>
    </source>
</evidence>
<evidence type="ECO:0000313" key="11">
    <source>
        <dbReference type="EMBL" id="MDP5181745.1"/>
    </source>
</evidence>
<comment type="subcellular location">
    <subcellularLocation>
        <location evidence="1">Cytoplasm</location>
    </subcellularLocation>
</comment>
<comment type="similarity">
    <text evidence="2">Belongs to the DivIVA family.</text>
</comment>
<keyword evidence="4" id="KW-0963">Cytoplasm</keyword>
<keyword evidence="7" id="KW-0131">Cell cycle</keyword>
<dbReference type="RefSeq" id="WP_305998456.1">
    <property type="nucleotide sequence ID" value="NZ_JASNFN010000002.1"/>
</dbReference>
<evidence type="ECO:0000256" key="9">
    <source>
        <dbReference type="SAM" id="Coils"/>
    </source>
</evidence>
<evidence type="ECO:0000256" key="1">
    <source>
        <dbReference type="ARBA" id="ARBA00004496"/>
    </source>
</evidence>
<evidence type="ECO:0000256" key="3">
    <source>
        <dbReference type="ARBA" id="ARBA00018787"/>
    </source>
</evidence>
<evidence type="ECO:0000256" key="7">
    <source>
        <dbReference type="ARBA" id="ARBA00023306"/>
    </source>
</evidence>
<comment type="caution">
    <text evidence="11">The sequence shown here is derived from an EMBL/GenBank/DDBJ whole genome shotgun (WGS) entry which is preliminary data.</text>
</comment>
<accession>A0ABT9I849</accession>
<dbReference type="Proteomes" id="UP001233673">
    <property type="component" value="Unassembled WGS sequence"/>
</dbReference>
<dbReference type="InterPro" id="IPR019933">
    <property type="entry name" value="DivIVA_domain"/>
</dbReference>
<keyword evidence="6 9" id="KW-0175">Coiled coil</keyword>
<gene>
    <name evidence="11" type="ORF">QOZ88_03775</name>
</gene>
<dbReference type="PANTHER" id="PTHR35794:SF2">
    <property type="entry name" value="CELL DIVISION PROTEIN DIVIVA"/>
    <property type="match status" value="1"/>
</dbReference>
<name>A0ABT9I849_9ACTN</name>
<dbReference type="Gene3D" id="6.10.250.660">
    <property type="match status" value="1"/>
</dbReference>